<protein>
    <recommendedName>
        <fullName evidence="3">RNA polymerase sigma-70 region 4 domain-containing protein</fullName>
    </recommendedName>
</protein>
<dbReference type="SUPFAM" id="SSF88659">
    <property type="entry name" value="Sigma3 and sigma4 domains of RNA polymerase sigma factors"/>
    <property type="match status" value="1"/>
</dbReference>
<dbReference type="InterPro" id="IPR007630">
    <property type="entry name" value="RNA_pol_sigma70_r4"/>
</dbReference>
<comment type="caution">
    <text evidence="4">The sequence shown here is derived from an EMBL/GenBank/DDBJ whole genome shotgun (WGS) entry which is preliminary data.</text>
</comment>
<evidence type="ECO:0000313" key="5">
    <source>
        <dbReference type="Proteomes" id="UP000734854"/>
    </source>
</evidence>
<dbReference type="EMBL" id="JACMSC010000017">
    <property type="protein sequence ID" value="KAG6478285.1"/>
    <property type="molecule type" value="Genomic_DNA"/>
</dbReference>
<dbReference type="InterPro" id="IPR036388">
    <property type="entry name" value="WH-like_DNA-bd_sf"/>
</dbReference>
<organism evidence="4 5">
    <name type="scientific">Zingiber officinale</name>
    <name type="common">Ginger</name>
    <name type="synonym">Amomum zingiber</name>
    <dbReference type="NCBI Taxonomy" id="94328"/>
    <lineage>
        <taxon>Eukaryota</taxon>
        <taxon>Viridiplantae</taxon>
        <taxon>Streptophyta</taxon>
        <taxon>Embryophyta</taxon>
        <taxon>Tracheophyta</taxon>
        <taxon>Spermatophyta</taxon>
        <taxon>Magnoliopsida</taxon>
        <taxon>Liliopsida</taxon>
        <taxon>Zingiberales</taxon>
        <taxon>Zingiberaceae</taxon>
        <taxon>Zingiber</taxon>
    </lineage>
</organism>
<accession>A0A8J5K8M8</accession>
<reference evidence="4 5" key="1">
    <citation type="submission" date="2020-08" db="EMBL/GenBank/DDBJ databases">
        <title>Plant Genome Project.</title>
        <authorList>
            <person name="Zhang R.-G."/>
        </authorList>
    </citation>
    <scope>NUCLEOTIDE SEQUENCE [LARGE SCALE GENOMIC DNA]</scope>
    <source>
        <tissue evidence="4">Rhizome</tissue>
    </source>
</reference>
<keyword evidence="2" id="KW-1133">Transmembrane helix</keyword>
<evidence type="ECO:0000256" key="1">
    <source>
        <dbReference type="ARBA" id="ARBA00007788"/>
    </source>
</evidence>
<evidence type="ECO:0000259" key="3">
    <source>
        <dbReference type="Pfam" id="PF04545"/>
    </source>
</evidence>
<dbReference type="GO" id="GO:0006352">
    <property type="term" value="P:DNA-templated transcription initiation"/>
    <property type="evidence" value="ECO:0007669"/>
    <property type="project" value="InterPro"/>
</dbReference>
<feature type="transmembrane region" description="Helical" evidence="2">
    <location>
        <begin position="95"/>
        <end position="116"/>
    </location>
</feature>
<evidence type="ECO:0000313" key="4">
    <source>
        <dbReference type="EMBL" id="KAG6478285.1"/>
    </source>
</evidence>
<dbReference type="Gene3D" id="1.10.10.10">
    <property type="entry name" value="Winged helix-like DNA-binding domain superfamily/Winged helix DNA-binding domain"/>
    <property type="match status" value="1"/>
</dbReference>
<proteinExistence type="inferred from homology"/>
<keyword evidence="2" id="KW-0472">Membrane</keyword>
<keyword evidence="5" id="KW-1185">Reference proteome</keyword>
<dbReference type="PRINTS" id="PR00046">
    <property type="entry name" value="SIGMA70FCT"/>
</dbReference>
<dbReference type="InterPro" id="IPR013324">
    <property type="entry name" value="RNA_pol_sigma_r3/r4-like"/>
</dbReference>
<dbReference type="PANTHER" id="PTHR30603:SF14">
    <property type="entry name" value="RNA POLYMERASE SIGMA FACTOR SIGA"/>
    <property type="match status" value="1"/>
</dbReference>
<gene>
    <name evidence="4" type="ORF">ZIOFF_061720</name>
</gene>
<keyword evidence="2" id="KW-0812">Transmembrane</keyword>
<dbReference type="PANTHER" id="PTHR30603">
    <property type="entry name" value="RNA POLYMERASE SIGMA FACTOR RPO"/>
    <property type="match status" value="1"/>
</dbReference>
<dbReference type="InterPro" id="IPR000943">
    <property type="entry name" value="RNA_pol_sigma70"/>
</dbReference>
<sequence>MCANRRVPNICANQWLPSDISTSALLPYSLSFTNNHGERKGEKLTGRGKQGKKLKIDRNLKQFVHTTRPPPSGAHTPCRRFEYNESYFLVFLRRVLLLGILSWVMATAAIIGLSTGKRLLTCSFCSTDLVEKLFPAADHNMLPFFVPSTKCIIVSQKSSHFGVNVPPTRYIQSIKALKEHVNTWAPSTSVTWSERPDLESSLEVLILLQKSMLEKQLELPFMDTTSASVHRNSHIPAITHSGISARKRRLTCRRKCFARNNDMEPASVKSFHFRVSPELLKSDLSGYLRGFVSENLLTHAEVVNLSKKIKAAQCWLTPNPCSETRRIPEYVTEESEERHKDPKLDNNPWHGFEEWSLKRERDIIRLYHSIDSECHTWEEIGKQFGLSRERVRQVGLVSMEKLKHVARRRRLEAMLMNH</sequence>
<comment type="similarity">
    <text evidence="1">Belongs to the sigma-70 factor family.</text>
</comment>
<name>A0A8J5K8M8_ZINOF</name>
<dbReference type="GO" id="GO:0003700">
    <property type="term" value="F:DNA-binding transcription factor activity"/>
    <property type="evidence" value="ECO:0007669"/>
    <property type="project" value="InterPro"/>
</dbReference>
<dbReference type="AlphaFoldDB" id="A0A8J5K8M8"/>
<dbReference type="Pfam" id="PF04545">
    <property type="entry name" value="Sigma70_r4"/>
    <property type="match status" value="1"/>
</dbReference>
<feature type="domain" description="RNA polymerase sigma-70 region 4" evidence="3">
    <location>
        <begin position="359"/>
        <end position="404"/>
    </location>
</feature>
<dbReference type="Proteomes" id="UP000734854">
    <property type="component" value="Unassembled WGS sequence"/>
</dbReference>
<evidence type="ECO:0000256" key="2">
    <source>
        <dbReference type="SAM" id="Phobius"/>
    </source>
</evidence>
<dbReference type="InterPro" id="IPR050239">
    <property type="entry name" value="Sigma-70_RNA_pol_init_factors"/>
</dbReference>